<evidence type="ECO:0000256" key="4">
    <source>
        <dbReference type="ARBA" id="ARBA00022692"/>
    </source>
</evidence>
<comment type="subcellular location">
    <subcellularLocation>
        <location evidence="1">Cell membrane</location>
        <topology evidence="1">Multi-pass membrane protein</topology>
    </subcellularLocation>
</comment>
<feature type="transmembrane region" description="Helical" evidence="7">
    <location>
        <begin position="375"/>
        <end position="398"/>
    </location>
</feature>
<dbReference type="GO" id="GO:0005886">
    <property type="term" value="C:plasma membrane"/>
    <property type="evidence" value="ECO:0007669"/>
    <property type="project" value="UniProtKB-SubCell"/>
</dbReference>
<feature type="transmembrane region" description="Helical" evidence="7">
    <location>
        <begin position="23"/>
        <end position="47"/>
    </location>
</feature>
<dbReference type="EMBL" id="QGDD01000006">
    <property type="protein sequence ID" value="PWN02275.1"/>
    <property type="molecule type" value="Genomic_DNA"/>
</dbReference>
<feature type="transmembrane region" description="Helical" evidence="7">
    <location>
        <begin position="419"/>
        <end position="441"/>
    </location>
</feature>
<feature type="transmembrane region" description="Helical" evidence="7">
    <location>
        <begin position="178"/>
        <end position="199"/>
    </location>
</feature>
<feature type="domain" description="Major facilitator superfamily (MFS) profile" evidence="8">
    <location>
        <begin position="25"/>
        <end position="470"/>
    </location>
</feature>
<feature type="transmembrane region" description="Helical" evidence="7">
    <location>
        <begin position="283"/>
        <end position="304"/>
    </location>
</feature>
<feature type="transmembrane region" description="Helical" evidence="7">
    <location>
        <begin position="59"/>
        <end position="80"/>
    </location>
</feature>
<gene>
    <name evidence="9" type="ORF">DJ010_14235</name>
</gene>
<dbReference type="NCBIfam" id="TIGR00711">
    <property type="entry name" value="efflux_EmrB"/>
    <property type="match status" value="1"/>
</dbReference>
<feature type="transmembrane region" description="Helical" evidence="7">
    <location>
        <begin position="447"/>
        <end position="465"/>
    </location>
</feature>
<evidence type="ECO:0000313" key="10">
    <source>
        <dbReference type="Proteomes" id="UP000245507"/>
    </source>
</evidence>
<dbReference type="InterPro" id="IPR020846">
    <property type="entry name" value="MFS_dom"/>
</dbReference>
<feature type="transmembrane region" description="Helical" evidence="7">
    <location>
        <begin position="316"/>
        <end position="334"/>
    </location>
</feature>
<dbReference type="CDD" id="cd17321">
    <property type="entry name" value="MFS_MMR_MDR_like"/>
    <property type="match status" value="1"/>
</dbReference>
<keyword evidence="5 7" id="KW-1133">Transmembrane helix</keyword>
<feature type="transmembrane region" description="Helical" evidence="7">
    <location>
        <begin position="244"/>
        <end position="263"/>
    </location>
</feature>
<dbReference type="InterPro" id="IPR036259">
    <property type="entry name" value="MFS_trans_sf"/>
</dbReference>
<accession>A0A316TGK0</accession>
<evidence type="ECO:0000256" key="5">
    <source>
        <dbReference type="ARBA" id="ARBA00022989"/>
    </source>
</evidence>
<sequence>MLAMSSVPPDAPPVDPPPAVQPYAVLGIASLASFMVFLDTQVLFVAFDDMRASFPEVSFAAMSWTLSAYTIALAALLVPAGRMADRFGRKRTFLAGLVAFTLASLLCAVATTPALLVLFRVLQAVGAAALVPASLAIVLSVFPTSKVPAAVAIWGAIAALAAAIGPTIGGLLVDGWGWRAVFLVNLPVGALALVLAARAVPESREVARTRFPDPVGILLLTGALSLLALGIVQSDQWEWVSARTIGALVAGLVVLAVFVVRTLRHPHPALDLTLFGARSFRWANIATAAFTIGFTAMFFAQVIFLTEVWGYSIVKTGVAMMPGPVVVMVLAPYFGRLAGRVGQRTLLVPGGLVYAASGVWLISQVEVTPHYASQMLPGALLAGLGVALVIPHLTSAAVQGLPADQLAAGSAVNQATRQLGATFGVALTVALLGSVTPATVLDAFHEVWWMLVVCGVLTSAAALALPRAARAPAPAPTLEPAVAPIGEAA</sequence>
<protein>
    <submittedName>
        <fullName evidence="9">MFS transporter</fullName>
    </submittedName>
</protein>
<keyword evidence="3" id="KW-1003">Cell membrane</keyword>
<feature type="transmembrane region" description="Helical" evidence="7">
    <location>
        <begin position="149"/>
        <end position="172"/>
    </location>
</feature>
<organism evidence="9 10">
    <name type="scientific">Nocardioides silvaticus</name>
    <dbReference type="NCBI Taxonomy" id="2201891"/>
    <lineage>
        <taxon>Bacteria</taxon>
        <taxon>Bacillati</taxon>
        <taxon>Actinomycetota</taxon>
        <taxon>Actinomycetes</taxon>
        <taxon>Propionibacteriales</taxon>
        <taxon>Nocardioidaceae</taxon>
        <taxon>Nocardioides</taxon>
    </lineage>
</organism>
<dbReference type="Gene3D" id="1.20.1720.10">
    <property type="entry name" value="Multidrug resistance protein D"/>
    <property type="match status" value="1"/>
</dbReference>
<dbReference type="GO" id="GO:0022857">
    <property type="term" value="F:transmembrane transporter activity"/>
    <property type="evidence" value="ECO:0007669"/>
    <property type="project" value="InterPro"/>
</dbReference>
<evidence type="ECO:0000256" key="3">
    <source>
        <dbReference type="ARBA" id="ARBA00022475"/>
    </source>
</evidence>
<proteinExistence type="predicted"/>
<feature type="transmembrane region" description="Helical" evidence="7">
    <location>
        <begin position="211"/>
        <end position="232"/>
    </location>
</feature>
<keyword evidence="10" id="KW-1185">Reference proteome</keyword>
<dbReference type="PRINTS" id="PR01036">
    <property type="entry name" value="TCRTETB"/>
</dbReference>
<dbReference type="PANTHER" id="PTHR42718">
    <property type="entry name" value="MAJOR FACILITATOR SUPERFAMILY MULTIDRUG TRANSPORTER MFSC"/>
    <property type="match status" value="1"/>
</dbReference>
<evidence type="ECO:0000256" key="1">
    <source>
        <dbReference type="ARBA" id="ARBA00004651"/>
    </source>
</evidence>
<evidence type="ECO:0000256" key="2">
    <source>
        <dbReference type="ARBA" id="ARBA00022448"/>
    </source>
</evidence>
<dbReference type="SUPFAM" id="SSF103473">
    <property type="entry name" value="MFS general substrate transporter"/>
    <property type="match status" value="1"/>
</dbReference>
<evidence type="ECO:0000259" key="8">
    <source>
        <dbReference type="PROSITE" id="PS50850"/>
    </source>
</evidence>
<keyword evidence="6 7" id="KW-0472">Membrane</keyword>
<dbReference type="PROSITE" id="PS00216">
    <property type="entry name" value="SUGAR_TRANSPORT_1"/>
    <property type="match status" value="1"/>
</dbReference>
<name>A0A316TGK0_9ACTN</name>
<keyword evidence="4 7" id="KW-0812">Transmembrane</keyword>
<dbReference type="InterPro" id="IPR004638">
    <property type="entry name" value="EmrB-like"/>
</dbReference>
<dbReference type="PANTHER" id="PTHR42718:SF48">
    <property type="entry name" value="CONSERVED TWO-DOMAIN MEMBRANE PROTEIN-RELATED"/>
    <property type="match status" value="1"/>
</dbReference>
<feature type="transmembrane region" description="Helical" evidence="7">
    <location>
        <begin position="121"/>
        <end position="142"/>
    </location>
</feature>
<keyword evidence="2" id="KW-0813">Transport</keyword>
<comment type="caution">
    <text evidence="9">The sequence shown here is derived from an EMBL/GenBank/DDBJ whole genome shotgun (WGS) entry which is preliminary data.</text>
</comment>
<evidence type="ECO:0000256" key="7">
    <source>
        <dbReference type="SAM" id="Phobius"/>
    </source>
</evidence>
<dbReference type="InterPro" id="IPR005829">
    <property type="entry name" value="Sugar_transporter_CS"/>
</dbReference>
<evidence type="ECO:0000256" key="6">
    <source>
        <dbReference type="ARBA" id="ARBA00023136"/>
    </source>
</evidence>
<dbReference type="AlphaFoldDB" id="A0A316TGK0"/>
<dbReference type="PROSITE" id="PS50850">
    <property type="entry name" value="MFS"/>
    <property type="match status" value="1"/>
</dbReference>
<dbReference type="Gene3D" id="1.20.1250.20">
    <property type="entry name" value="MFS general substrate transporter like domains"/>
    <property type="match status" value="1"/>
</dbReference>
<reference evidence="9 10" key="1">
    <citation type="submission" date="2018-05" db="EMBL/GenBank/DDBJ databases">
        <title>Nocardioides silvaticus genome.</title>
        <authorList>
            <person name="Li C."/>
            <person name="Wang G."/>
        </authorList>
    </citation>
    <scope>NUCLEOTIDE SEQUENCE [LARGE SCALE GENOMIC DNA]</scope>
    <source>
        <strain evidence="9 10">CCTCC AB 2018079</strain>
    </source>
</reference>
<dbReference type="InterPro" id="IPR011701">
    <property type="entry name" value="MFS"/>
</dbReference>
<evidence type="ECO:0000313" key="9">
    <source>
        <dbReference type="EMBL" id="PWN02275.1"/>
    </source>
</evidence>
<dbReference type="Proteomes" id="UP000245507">
    <property type="component" value="Unassembled WGS sequence"/>
</dbReference>
<dbReference type="Pfam" id="PF07690">
    <property type="entry name" value="MFS_1"/>
    <property type="match status" value="1"/>
</dbReference>
<feature type="transmembrane region" description="Helical" evidence="7">
    <location>
        <begin position="346"/>
        <end position="363"/>
    </location>
</feature>
<feature type="transmembrane region" description="Helical" evidence="7">
    <location>
        <begin position="92"/>
        <end position="115"/>
    </location>
</feature>